<evidence type="ECO:0000256" key="1">
    <source>
        <dbReference type="ARBA" id="ARBA00023239"/>
    </source>
</evidence>
<keyword evidence="6" id="KW-1185">Reference proteome</keyword>
<proteinExistence type="inferred from homology"/>
<evidence type="ECO:0000313" key="5">
    <source>
        <dbReference type="EMBL" id="GAA5169064.1"/>
    </source>
</evidence>
<comment type="subcellular location">
    <subcellularLocation>
        <location evidence="2">Secreted</location>
    </subcellularLocation>
</comment>
<feature type="chain" id="PRO_5047167455" evidence="3">
    <location>
        <begin position="19"/>
        <end position="363"/>
    </location>
</feature>
<organism evidence="5 6">
    <name type="scientific">Viridibacterium curvum</name>
    <dbReference type="NCBI Taxonomy" id="1101404"/>
    <lineage>
        <taxon>Bacteria</taxon>
        <taxon>Pseudomonadati</taxon>
        <taxon>Pseudomonadota</taxon>
        <taxon>Betaproteobacteria</taxon>
        <taxon>Rhodocyclales</taxon>
        <taxon>Rhodocyclaceae</taxon>
        <taxon>Viridibacterium</taxon>
    </lineage>
</organism>
<sequence>MQRLAPLFLLLLAANASAAVGGYAQATGGGNAKPIVVRDKYEMQDAINEYAGAGGLVLLYTGKFDAAPILADVCRQWRKPTIELVIHDKRDITILGADGSTANFGIRIKGFASNIIVRNMSIGLVPGGANNGDAIGIEGRANHIWIDHNELYSQRIHCPDTPGDDTTFDGLLDIRDNVDNITISYNYIHDHDKVGLNGSSDRDTPDRHITYAHNWYRNVGQRLPLQRGGFAHIYNNYYDGIAEHGINVRMGGQALIEGNWFENARNPVTSRLSPKTGDWELRDNNIASPADFERFNITWSPVRSGPSRDATDWASTIQFPQPLPYAYTAQPSALVKCLAMATAGPGKQLAEVDAALPGCKTAR</sequence>
<dbReference type="SUPFAM" id="SSF51126">
    <property type="entry name" value="Pectin lyase-like"/>
    <property type="match status" value="1"/>
</dbReference>
<dbReference type="SMART" id="SM00656">
    <property type="entry name" value="Amb_all"/>
    <property type="match status" value="1"/>
</dbReference>
<comment type="caution">
    <text evidence="5">The sequence shown here is derived from an EMBL/GenBank/DDBJ whole genome shotgun (WGS) entry which is preliminary data.</text>
</comment>
<dbReference type="Pfam" id="PF00544">
    <property type="entry name" value="Pectate_lyase_4"/>
    <property type="match status" value="1"/>
</dbReference>
<keyword evidence="2" id="KW-0624">Polysaccharide degradation</keyword>
<dbReference type="GO" id="GO:0016829">
    <property type="term" value="F:lyase activity"/>
    <property type="evidence" value="ECO:0007669"/>
    <property type="project" value="UniProtKB-KW"/>
</dbReference>
<dbReference type="InterPro" id="IPR002022">
    <property type="entry name" value="Pec_lyase"/>
</dbReference>
<evidence type="ECO:0000313" key="6">
    <source>
        <dbReference type="Proteomes" id="UP001500547"/>
    </source>
</evidence>
<dbReference type="InterPro" id="IPR011050">
    <property type="entry name" value="Pectin_lyase_fold/virulence"/>
</dbReference>
<dbReference type="PANTHER" id="PTHR31683:SF18">
    <property type="entry name" value="PECTATE LYASE 21-RELATED"/>
    <property type="match status" value="1"/>
</dbReference>
<evidence type="ECO:0000256" key="3">
    <source>
        <dbReference type="SAM" id="SignalP"/>
    </source>
</evidence>
<accession>A0ABP9QXK7</accession>
<evidence type="ECO:0000259" key="4">
    <source>
        <dbReference type="SMART" id="SM00656"/>
    </source>
</evidence>
<gene>
    <name evidence="5" type="ORF">GCM10025770_30120</name>
</gene>
<dbReference type="Gene3D" id="2.160.20.10">
    <property type="entry name" value="Single-stranded right-handed beta-helix, Pectin lyase-like"/>
    <property type="match status" value="1"/>
</dbReference>
<dbReference type="Proteomes" id="UP001500547">
    <property type="component" value="Unassembled WGS sequence"/>
</dbReference>
<reference evidence="6" key="1">
    <citation type="journal article" date="2019" name="Int. J. Syst. Evol. Microbiol.">
        <title>The Global Catalogue of Microorganisms (GCM) 10K type strain sequencing project: providing services to taxonomists for standard genome sequencing and annotation.</title>
        <authorList>
            <consortium name="The Broad Institute Genomics Platform"/>
            <consortium name="The Broad Institute Genome Sequencing Center for Infectious Disease"/>
            <person name="Wu L."/>
            <person name="Ma J."/>
        </authorList>
    </citation>
    <scope>NUCLEOTIDE SEQUENCE [LARGE SCALE GENOMIC DNA]</scope>
    <source>
        <strain evidence="6">JCM 18715</strain>
    </source>
</reference>
<dbReference type="InterPro" id="IPR012334">
    <property type="entry name" value="Pectin_lyas_fold"/>
</dbReference>
<keyword evidence="1 2" id="KW-0456">Lyase</keyword>
<dbReference type="PANTHER" id="PTHR31683">
    <property type="entry name" value="PECTATE LYASE 18-RELATED"/>
    <property type="match status" value="1"/>
</dbReference>
<keyword evidence="3" id="KW-0732">Signal</keyword>
<name>A0ABP9QXK7_9RHOO</name>
<protein>
    <submittedName>
        <fullName evidence="5">Pectate lyase</fullName>
    </submittedName>
</protein>
<feature type="signal peptide" evidence="3">
    <location>
        <begin position="1"/>
        <end position="18"/>
    </location>
</feature>
<keyword evidence="2" id="KW-0119">Carbohydrate metabolism</keyword>
<comment type="similarity">
    <text evidence="2">Belongs to the polysaccharide lyase 1 family.</text>
</comment>
<dbReference type="InterPro" id="IPR045032">
    <property type="entry name" value="PEL"/>
</dbReference>
<dbReference type="RefSeq" id="WP_345533922.1">
    <property type="nucleotide sequence ID" value="NZ_BAABLD010000011.1"/>
</dbReference>
<dbReference type="EMBL" id="BAABLD010000011">
    <property type="protein sequence ID" value="GAA5169064.1"/>
    <property type="molecule type" value="Genomic_DNA"/>
</dbReference>
<feature type="domain" description="Pectate lyase" evidence="4">
    <location>
        <begin position="36"/>
        <end position="267"/>
    </location>
</feature>
<keyword evidence="2" id="KW-0964">Secreted</keyword>
<evidence type="ECO:0000256" key="2">
    <source>
        <dbReference type="RuleBase" id="RU361173"/>
    </source>
</evidence>